<dbReference type="PANTHER" id="PTHR11066">
    <property type="entry name" value="ACYL-COA THIOESTERASE"/>
    <property type="match status" value="1"/>
</dbReference>
<keyword evidence="4" id="KW-0443">Lipid metabolism</keyword>
<name>A0A6J6BQU0_9ZZZZ</name>
<evidence type="ECO:0000259" key="5">
    <source>
        <dbReference type="Pfam" id="PF02551"/>
    </source>
</evidence>
<dbReference type="InterPro" id="IPR029069">
    <property type="entry name" value="HotDog_dom_sf"/>
</dbReference>
<gene>
    <name evidence="7" type="ORF">UFOPK1503_00223</name>
    <name evidence="8" type="ORF">UFOPK1693_00572</name>
</gene>
<dbReference type="FunFam" id="2.40.160.210:FF:000001">
    <property type="entry name" value="Acyl-CoA thioesterase II"/>
    <property type="match status" value="1"/>
</dbReference>
<evidence type="ECO:0000259" key="6">
    <source>
        <dbReference type="Pfam" id="PF13622"/>
    </source>
</evidence>
<comment type="similarity">
    <text evidence="1">Belongs to the C/M/P thioester hydrolase family.</text>
</comment>
<dbReference type="EMBL" id="CAEZST010000002">
    <property type="protein sequence ID" value="CAB4540709.1"/>
    <property type="molecule type" value="Genomic_DNA"/>
</dbReference>
<dbReference type="InterPro" id="IPR049449">
    <property type="entry name" value="TesB_ACOT8-like_N"/>
</dbReference>
<evidence type="ECO:0000313" key="7">
    <source>
        <dbReference type="EMBL" id="CAB4540709.1"/>
    </source>
</evidence>
<dbReference type="InterPro" id="IPR003703">
    <property type="entry name" value="Acyl_CoA_thio"/>
</dbReference>
<evidence type="ECO:0000256" key="4">
    <source>
        <dbReference type="ARBA" id="ARBA00023098"/>
    </source>
</evidence>
<dbReference type="CDD" id="cd03445">
    <property type="entry name" value="Thioesterase_II_repeat2"/>
    <property type="match status" value="1"/>
</dbReference>
<dbReference type="InterPro" id="IPR042171">
    <property type="entry name" value="Acyl-CoA_hotdog"/>
</dbReference>
<dbReference type="EMBL" id="CAEZTO010000005">
    <property type="protein sequence ID" value="CAB4569382.1"/>
    <property type="molecule type" value="Genomic_DNA"/>
</dbReference>
<evidence type="ECO:0000313" key="8">
    <source>
        <dbReference type="EMBL" id="CAB4569382.1"/>
    </source>
</evidence>
<dbReference type="SUPFAM" id="SSF54637">
    <property type="entry name" value="Thioesterase/thiol ester dehydrase-isomerase"/>
    <property type="match status" value="2"/>
</dbReference>
<dbReference type="Pfam" id="PF13622">
    <property type="entry name" value="4HBT_3"/>
    <property type="match status" value="1"/>
</dbReference>
<dbReference type="InterPro" id="IPR025652">
    <property type="entry name" value="TesB_C"/>
</dbReference>
<feature type="domain" description="Acyl-CoA thioesterase 2 C-terminal" evidence="5">
    <location>
        <begin position="178"/>
        <end position="285"/>
    </location>
</feature>
<dbReference type="GO" id="GO:0047617">
    <property type="term" value="F:fatty acyl-CoA hydrolase activity"/>
    <property type="evidence" value="ECO:0007669"/>
    <property type="project" value="InterPro"/>
</dbReference>
<dbReference type="Gene3D" id="2.40.160.210">
    <property type="entry name" value="Acyl-CoA thioesterase, double hotdog domain"/>
    <property type="match status" value="1"/>
</dbReference>
<dbReference type="Pfam" id="PF02551">
    <property type="entry name" value="Acyl_CoA_thio"/>
    <property type="match status" value="1"/>
</dbReference>
<accession>A0A6J6BQU0</accession>
<dbReference type="GO" id="GO:0006637">
    <property type="term" value="P:acyl-CoA metabolic process"/>
    <property type="evidence" value="ECO:0007669"/>
    <property type="project" value="InterPro"/>
</dbReference>
<reference evidence="7" key="1">
    <citation type="submission" date="2020-05" db="EMBL/GenBank/DDBJ databases">
        <authorList>
            <person name="Chiriac C."/>
            <person name="Salcher M."/>
            <person name="Ghai R."/>
            <person name="Kavagutti S V."/>
        </authorList>
    </citation>
    <scope>NUCLEOTIDE SEQUENCE</scope>
</reference>
<dbReference type="CDD" id="cd03444">
    <property type="entry name" value="Thioesterase_II_repeat1"/>
    <property type="match status" value="1"/>
</dbReference>
<evidence type="ECO:0000256" key="1">
    <source>
        <dbReference type="ARBA" id="ARBA00006538"/>
    </source>
</evidence>
<evidence type="ECO:0000256" key="3">
    <source>
        <dbReference type="ARBA" id="ARBA00022801"/>
    </source>
</evidence>
<organism evidence="7">
    <name type="scientific">freshwater metagenome</name>
    <dbReference type="NCBI Taxonomy" id="449393"/>
    <lineage>
        <taxon>unclassified sequences</taxon>
        <taxon>metagenomes</taxon>
        <taxon>ecological metagenomes</taxon>
    </lineage>
</organism>
<protein>
    <submittedName>
        <fullName evidence="7">Unannotated protein</fullName>
    </submittedName>
</protein>
<proteinExistence type="inferred from homology"/>
<keyword evidence="3" id="KW-0378">Hydrolase</keyword>
<evidence type="ECO:0000256" key="2">
    <source>
        <dbReference type="ARBA" id="ARBA00011881"/>
    </source>
</evidence>
<feature type="domain" description="Acyl-CoA thioesterase-like N-terminal HotDog" evidence="6">
    <location>
        <begin position="33"/>
        <end position="115"/>
    </location>
</feature>
<dbReference type="GO" id="GO:0009062">
    <property type="term" value="P:fatty acid catabolic process"/>
    <property type="evidence" value="ECO:0007669"/>
    <property type="project" value="TreeGrafter"/>
</dbReference>
<dbReference type="AlphaFoldDB" id="A0A6J6BQU0"/>
<comment type="subunit">
    <text evidence="2">Homotetramer.</text>
</comment>
<dbReference type="PANTHER" id="PTHR11066:SF34">
    <property type="entry name" value="ACYL-COENZYME A THIOESTERASE 8"/>
    <property type="match status" value="1"/>
</dbReference>
<sequence>MLEPIIPADPIADLVDVLSLKQLPDGNYLGRTQWMPHGRVFGGQVLAQSIVAAMKTVDSERPLHSLHSYFLRAGDINKEIAFEIENLRDGKSFSARRVKALQNGEPIFLLTCSFQIPADGVEHQVEMPKDIPDPNSLPSASDLLSKLDHPATNYWSKARPFDLRHVSEPVYLRPAKEQTAQQMIWFKAISPLPKDRVTQTAALAYASDYTILESILKRHSLSWAHPGLNTASLDHALWFHAEPDVNDWMLYVQHSPAAQSGRGLAFGSIFSKSGVLLASVAQEGMVRVPEFR</sequence>